<dbReference type="HOGENOM" id="CLU_181819_0_0_1"/>
<keyword evidence="2" id="KW-1185">Reference proteome</keyword>
<accession>B8BA36</accession>
<dbReference type="AlphaFoldDB" id="B8BA36"/>
<dbReference type="OMA" id="AHDRANK"/>
<name>B8BA36_ORYSI</name>
<proteinExistence type="predicted"/>
<evidence type="ECO:0000313" key="1">
    <source>
        <dbReference type="EMBL" id="EEC82780.1"/>
    </source>
</evidence>
<dbReference type="Proteomes" id="UP000007015">
    <property type="component" value="Chromosome 8"/>
</dbReference>
<dbReference type="Gramene" id="BGIOSGA027845-TA">
    <property type="protein sequence ID" value="BGIOSGA027845-PA"/>
    <property type="gene ID" value="BGIOSGA027845"/>
</dbReference>
<organism evidence="1 2">
    <name type="scientific">Oryza sativa subsp. indica</name>
    <name type="common">Rice</name>
    <dbReference type="NCBI Taxonomy" id="39946"/>
    <lineage>
        <taxon>Eukaryota</taxon>
        <taxon>Viridiplantae</taxon>
        <taxon>Streptophyta</taxon>
        <taxon>Embryophyta</taxon>
        <taxon>Tracheophyta</taxon>
        <taxon>Spermatophyta</taxon>
        <taxon>Magnoliopsida</taxon>
        <taxon>Liliopsida</taxon>
        <taxon>Poales</taxon>
        <taxon>Poaceae</taxon>
        <taxon>BOP clade</taxon>
        <taxon>Oryzoideae</taxon>
        <taxon>Oryzeae</taxon>
        <taxon>Oryzinae</taxon>
        <taxon>Oryza</taxon>
        <taxon>Oryza sativa</taxon>
    </lineage>
</organism>
<dbReference type="EMBL" id="CM000133">
    <property type="protein sequence ID" value="EEC82780.1"/>
    <property type="molecule type" value="Genomic_DNA"/>
</dbReference>
<evidence type="ECO:0000313" key="2">
    <source>
        <dbReference type="Proteomes" id="UP000007015"/>
    </source>
</evidence>
<sequence length="99" mass="11247">MASMLLLRPAASGGANRILQEGPILPHRRPWLLFNQKRDLQEIDVCSLWTDRANKEAIRDGLSRRRLGINKFTDGKISELQANKMHQGIPVPYSWAGVR</sequence>
<gene>
    <name evidence="1" type="ORF">OsI_27525</name>
</gene>
<reference evidence="1 2" key="1">
    <citation type="journal article" date="2005" name="PLoS Biol.">
        <title>The genomes of Oryza sativa: a history of duplications.</title>
        <authorList>
            <person name="Yu J."/>
            <person name="Wang J."/>
            <person name="Lin W."/>
            <person name="Li S."/>
            <person name="Li H."/>
            <person name="Zhou J."/>
            <person name="Ni P."/>
            <person name="Dong W."/>
            <person name="Hu S."/>
            <person name="Zeng C."/>
            <person name="Zhang J."/>
            <person name="Zhang Y."/>
            <person name="Li R."/>
            <person name="Xu Z."/>
            <person name="Li S."/>
            <person name="Li X."/>
            <person name="Zheng H."/>
            <person name="Cong L."/>
            <person name="Lin L."/>
            <person name="Yin J."/>
            <person name="Geng J."/>
            <person name="Li G."/>
            <person name="Shi J."/>
            <person name="Liu J."/>
            <person name="Lv H."/>
            <person name="Li J."/>
            <person name="Wang J."/>
            <person name="Deng Y."/>
            <person name="Ran L."/>
            <person name="Shi X."/>
            <person name="Wang X."/>
            <person name="Wu Q."/>
            <person name="Li C."/>
            <person name="Ren X."/>
            <person name="Wang J."/>
            <person name="Wang X."/>
            <person name="Li D."/>
            <person name="Liu D."/>
            <person name="Zhang X."/>
            <person name="Ji Z."/>
            <person name="Zhao W."/>
            <person name="Sun Y."/>
            <person name="Zhang Z."/>
            <person name="Bao J."/>
            <person name="Han Y."/>
            <person name="Dong L."/>
            <person name="Ji J."/>
            <person name="Chen P."/>
            <person name="Wu S."/>
            <person name="Liu J."/>
            <person name="Xiao Y."/>
            <person name="Bu D."/>
            <person name="Tan J."/>
            <person name="Yang L."/>
            <person name="Ye C."/>
            <person name="Zhang J."/>
            <person name="Xu J."/>
            <person name="Zhou Y."/>
            <person name="Yu Y."/>
            <person name="Zhang B."/>
            <person name="Zhuang S."/>
            <person name="Wei H."/>
            <person name="Liu B."/>
            <person name="Lei M."/>
            <person name="Yu H."/>
            <person name="Li Y."/>
            <person name="Xu H."/>
            <person name="Wei S."/>
            <person name="He X."/>
            <person name="Fang L."/>
            <person name="Zhang Z."/>
            <person name="Zhang Y."/>
            <person name="Huang X."/>
            <person name="Su Z."/>
            <person name="Tong W."/>
            <person name="Li J."/>
            <person name="Tong Z."/>
            <person name="Li S."/>
            <person name="Ye J."/>
            <person name="Wang L."/>
            <person name="Fang L."/>
            <person name="Lei T."/>
            <person name="Chen C."/>
            <person name="Chen H."/>
            <person name="Xu Z."/>
            <person name="Li H."/>
            <person name="Huang H."/>
            <person name="Zhang F."/>
            <person name="Xu H."/>
            <person name="Li N."/>
            <person name="Zhao C."/>
            <person name="Li S."/>
            <person name="Dong L."/>
            <person name="Huang Y."/>
            <person name="Li L."/>
            <person name="Xi Y."/>
            <person name="Qi Q."/>
            <person name="Li W."/>
            <person name="Zhang B."/>
            <person name="Hu W."/>
            <person name="Zhang Y."/>
            <person name="Tian X."/>
            <person name="Jiao Y."/>
            <person name="Liang X."/>
            <person name="Jin J."/>
            <person name="Gao L."/>
            <person name="Zheng W."/>
            <person name="Hao B."/>
            <person name="Liu S."/>
            <person name="Wang W."/>
            <person name="Yuan L."/>
            <person name="Cao M."/>
            <person name="McDermott J."/>
            <person name="Samudrala R."/>
            <person name="Wang J."/>
            <person name="Wong G.K."/>
            <person name="Yang H."/>
        </authorList>
    </citation>
    <scope>NUCLEOTIDE SEQUENCE [LARGE SCALE GENOMIC DNA]</scope>
    <source>
        <strain evidence="2">cv. 93-11</strain>
    </source>
</reference>
<protein>
    <submittedName>
        <fullName evidence="1">Uncharacterized protein</fullName>
    </submittedName>
</protein>